<dbReference type="Pfam" id="PF00076">
    <property type="entry name" value="RRM_1"/>
    <property type="match status" value="1"/>
</dbReference>
<dbReference type="InterPro" id="IPR000504">
    <property type="entry name" value="RRM_dom"/>
</dbReference>
<sequence length="187" mass="20943">MAELVPFAVPVAGDKTLLVWELSSGPTAEALQHSLFTVFSQFGLLYSVRVFPNAAVAGPGFYAIIKFYSARDAHRAQKACDQKQLFQTSAVKDSSIMTQRSLSFPMKRKVTQKLAIQKAMRDAFQKVLIVVLESGKIAVAYRPCEEVTDARTEEELQDLIQPCGQREEECLSDFSSEEEEFRLPELD</sequence>
<dbReference type="InterPro" id="IPR035979">
    <property type="entry name" value="RBD_domain_sf"/>
</dbReference>
<dbReference type="PANTHER" id="PTHR31164">
    <property type="entry name" value="RAD52 MOTIF-CONTAINING PROTEIN 1"/>
    <property type="match status" value="1"/>
</dbReference>
<dbReference type="AlphaFoldDB" id="A0A340XVD0"/>
<name>A0A340XVD0_LIPVE</name>
<dbReference type="RefSeq" id="XP_007465316.1">
    <property type="nucleotide sequence ID" value="XM_007465254.1"/>
</dbReference>
<protein>
    <recommendedName>
        <fullName evidence="2">RAD52 motif-containing protein 1</fullName>
    </recommendedName>
</protein>
<dbReference type="SUPFAM" id="SSF54768">
    <property type="entry name" value="dsRNA-binding domain-like"/>
    <property type="match status" value="1"/>
</dbReference>
<dbReference type="CDD" id="cd12364">
    <property type="entry name" value="RRM_RDM1"/>
    <property type="match status" value="1"/>
</dbReference>
<gene>
    <name evidence="6" type="primary">LOC103081803</name>
</gene>
<dbReference type="GO" id="GO:0005730">
    <property type="term" value="C:nucleolus"/>
    <property type="evidence" value="ECO:0007669"/>
    <property type="project" value="TreeGrafter"/>
</dbReference>
<evidence type="ECO:0000256" key="3">
    <source>
        <dbReference type="PROSITE-ProRule" id="PRU00176"/>
    </source>
</evidence>
<dbReference type="FunCoup" id="A0A340XVD0">
    <property type="interactions" value="127"/>
</dbReference>
<dbReference type="GeneID" id="103081803"/>
<dbReference type="OrthoDB" id="6287754at2759"/>
<dbReference type="InParanoid" id="A0A340XVD0"/>
<keyword evidence="5" id="KW-1185">Reference proteome</keyword>
<evidence type="ECO:0000313" key="6">
    <source>
        <dbReference type="RefSeq" id="XP_007465316.1"/>
    </source>
</evidence>
<dbReference type="STRING" id="118797.A0A340XVD0"/>
<dbReference type="InterPro" id="IPR034200">
    <property type="entry name" value="RDM1_RRM"/>
</dbReference>
<dbReference type="GO" id="GO:0003723">
    <property type="term" value="F:RNA binding"/>
    <property type="evidence" value="ECO:0007669"/>
    <property type="project" value="UniProtKB-UniRule"/>
</dbReference>
<dbReference type="Gene3D" id="3.30.70.330">
    <property type="match status" value="1"/>
</dbReference>
<organism evidence="5 6">
    <name type="scientific">Lipotes vexillifer</name>
    <name type="common">Yangtze river dolphin</name>
    <dbReference type="NCBI Taxonomy" id="118797"/>
    <lineage>
        <taxon>Eukaryota</taxon>
        <taxon>Metazoa</taxon>
        <taxon>Chordata</taxon>
        <taxon>Craniata</taxon>
        <taxon>Vertebrata</taxon>
        <taxon>Euteleostomi</taxon>
        <taxon>Mammalia</taxon>
        <taxon>Eutheria</taxon>
        <taxon>Laurasiatheria</taxon>
        <taxon>Artiodactyla</taxon>
        <taxon>Whippomorpha</taxon>
        <taxon>Cetacea</taxon>
        <taxon>Odontoceti</taxon>
        <taxon>Lipotidae</taxon>
        <taxon>Lipotes</taxon>
    </lineage>
</organism>
<dbReference type="Proteomes" id="UP000265300">
    <property type="component" value="Unplaced"/>
</dbReference>
<accession>A0A340XVD0</accession>
<keyword evidence="3" id="KW-0694">RNA-binding</keyword>
<dbReference type="PANTHER" id="PTHR31164:SF1">
    <property type="entry name" value="RAD52 MOTIF-CONTAINING PROTEIN 1"/>
    <property type="match status" value="1"/>
</dbReference>
<feature type="domain" description="RRM" evidence="4">
    <location>
        <begin position="15"/>
        <end position="109"/>
    </location>
</feature>
<dbReference type="InterPro" id="IPR040224">
    <property type="entry name" value="RDM1"/>
</dbReference>
<dbReference type="InterPro" id="IPR012677">
    <property type="entry name" value="Nucleotide-bd_a/b_plait_sf"/>
</dbReference>
<dbReference type="KEGG" id="lve:103081803"/>
<reference evidence="6" key="1">
    <citation type="submission" date="2025-08" db="UniProtKB">
        <authorList>
            <consortium name="RefSeq"/>
        </authorList>
    </citation>
    <scope>IDENTIFICATION</scope>
</reference>
<dbReference type="SUPFAM" id="SSF54928">
    <property type="entry name" value="RNA-binding domain, RBD"/>
    <property type="match status" value="1"/>
</dbReference>
<evidence type="ECO:0000256" key="1">
    <source>
        <dbReference type="ARBA" id="ARBA00011738"/>
    </source>
</evidence>
<evidence type="ECO:0000259" key="4">
    <source>
        <dbReference type="PROSITE" id="PS50102"/>
    </source>
</evidence>
<evidence type="ECO:0000256" key="2">
    <source>
        <dbReference type="ARBA" id="ARBA00013723"/>
    </source>
</evidence>
<comment type="subunit">
    <text evidence="1">Homodimer.</text>
</comment>
<evidence type="ECO:0000313" key="5">
    <source>
        <dbReference type="Proteomes" id="UP000265300"/>
    </source>
</evidence>
<dbReference type="PROSITE" id="PS50102">
    <property type="entry name" value="RRM"/>
    <property type="match status" value="1"/>
</dbReference>
<proteinExistence type="predicted"/>